<dbReference type="Pfam" id="PF12697">
    <property type="entry name" value="Abhydrolase_6"/>
    <property type="match status" value="1"/>
</dbReference>
<feature type="domain" description="AB hydrolase-1" evidence="3">
    <location>
        <begin position="32"/>
        <end position="306"/>
    </location>
</feature>
<dbReference type="InterPro" id="IPR050266">
    <property type="entry name" value="AB_hydrolase_sf"/>
</dbReference>
<dbReference type="PRINTS" id="PR00793">
    <property type="entry name" value="PROAMNOPTASE"/>
</dbReference>
<dbReference type="InterPro" id="IPR000073">
    <property type="entry name" value="AB_hydrolase_1"/>
</dbReference>
<evidence type="ECO:0000313" key="5">
    <source>
        <dbReference type="Proteomes" id="UP000623687"/>
    </source>
</evidence>
<dbReference type="AlphaFoldDB" id="A0A8H7A1J2"/>
<dbReference type="GO" id="GO:0008233">
    <property type="term" value="F:peptidase activity"/>
    <property type="evidence" value="ECO:0007669"/>
    <property type="project" value="InterPro"/>
</dbReference>
<gene>
    <name evidence="4" type="ORF">PC9H_000245</name>
</gene>
<reference evidence="4" key="1">
    <citation type="submission" date="2019-07" db="EMBL/GenBank/DDBJ databases">
        <authorList>
            <person name="Palmer J.M."/>
        </authorList>
    </citation>
    <scope>NUCLEOTIDE SEQUENCE</scope>
    <source>
        <strain evidence="4">PC9</strain>
    </source>
</reference>
<dbReference type="OrthoDB" id="190201at2759"/>
<keyword evidence="2" id="KW-0378">Hydrolase</keyword>
<dbReference type="GeneID" id="59370086"/>
<dbReference type="GO" id="GO:0016020">
    <property type="term" value="C:membrane"/>
    <property type="evidence" value="ECO:0007669"/>
    <property type="project" value="TreeGrafter"/>
</dbReference>
<dbReference type="InterPro" id="IPR005945">
    <property type="entry name" value="Pro_imino_pep"/>
</dbReference>
<keyword evidence="5" id="KW-1185">Reference proteome</keyword>
<comment type="caution">
    <text evidence="4">The sequence shown here is derived from an EMBL/GenBank/DDBJ whole genome shotgun (WGS) entry which is preliminary data.</text>
</comment>
<dbReference type="PANTHER" id="PTHR43798">
    <property type="entry name" value="MONOACYLGLYCEROL LIPASE"/>
    <property type="match status" value="1"/>
</dbReference>
<dbReference type="InterPro" id="IPR029058">
    <property type="entry name" value="AB_hydrolase_fold"/>
</dbReference>
<accession>A0A8H7A1J2</accession>
<dbReference type="RefSeq" id="XP_036635752.1">
    <property type="nucleotide sequence ID" value="XM_036769907.1"/>
</dbReference>
<dbReference type="Proteomes" id="UP000623687">
    <property type="component" value="Unassembled WGS sequence"/>
</dbReference>
<organism evidence="4 5">
    <name type="scientific">Pleurotus ostreatus</name>
    <name type="common">Oyster mushroom</name>
    <name type="synonym">White-rot fungus</name>
    <dbReference type="NCBI Taxonomy" id="5322"/>
    <lineage>
        <taxon>Eukaryota</taxon>
        <taxon>Fungi</taxon>
        <taxon>Dikarya</taxon>
        <taxon>Basidiomycota</taxon>
        <taxon>Agaricomycotina</taxon>
        <taxon>Agaricomycetes</taxon>
        <taxon>Agaricomycetidae</taxon>
        <taxon>Agaricales</taxon>
        <taxon>Pleurotineae</taxon>
        <taxon>Pleurotaceae</taxon>
        <taxon>Pleurotus</taxon>
    </lineage>
</organism>
<evidence type="ECO:0000259" key="3">
    <source>
        <dbReference type="Pfam" id="PF12697"/>
    </source>
</evidence>
<dbReference type="PIRSF" id="PIRSF005539">
    <property type="entry name" value="Pept_S33_TRI_F1"/>
    <property type="match status" value="1"/>
</dbReference>
<sequence>MTEGHAPFRVGTETYQTWYKVVGDLGAGGRPIVCVHGGGGMTHHYMLPHKELNSRLGVPVIFYDQLGNGESTRIPDAPKEFWKAELWVDELENLVKHLGISDDFDLLGHSWGGGSLSALPGILSINCVSGMLSGQFTATRAPAGLKNLIIADFPASVPLLQASTDTILKQNPEVAAIIQKHTEAGTFADPGYLAATQILHKKHFCTIDPMPEDLMTSALSIMKDPTVFSAMVGPSSYNLVGNLVGWSIIDKLHNITCPVLLLSSPHDAVQPFAIIPWFQNINKVKWVELYNSSHMPMFEEPERYFQVIVDFLTRESPNAPLVTK</sequence>
<dbReference type="PANTHER" id="PTHR43798:SF33">
    <property type="entry name" value="HYDROLASE, PUTATIVE (AFU_ORTHOLOGUE AFUA_2G14860)-RELATED"/>
    <property type="match status" value="1"/>
</dbReference>
<dbReference type="EMBL" id="JACETU010000001">
    <property type="protein sequence ID" value="KAF7439908.1"/>
    <property type="molecule type" value="Genomic_DNA"/>
</dbReference>
<evidence type="ECO:0000256" key="1">
    <source>
        <dbReference type="ARBA" id="ARBA00010088"/>
    </source>
</evidence>
<evidence type="ECO:0000256" key="2">
    <source>
        <dbReference type="ARBA" id="ARBA00022801"/>
    </source>
</evidence>
<protein>
    <recommendedName>
        <fullName evidence="3">AB hydrolase-1 domain-containing protein</fullName>
    </recommendedName>
</protein>
<comment type="similarity">
    <text evidence="1">Belongs to the peptidase S33 family.</text>
</comment>
<dbReference type="Gene3D" id="3.40.50.1820">
    <property type="entry name" value="alpha/beta hydrolase"/>
    <property type="match status" value="1"/>
</dbReference>
<name>A0A8H7A1J2_PLEOS</name>
<dbReference type="VEuPathDB" id="FungiDB:PC9H_000245"/>
<dbReference type="SUPFAM" id="SSF53474">
    <property type="entry name" value="alpha/beta-Hydrolases"/>
    <property type="match status" value="1"/>
</dbReference>
<dbReference type="InterPro" id="IPR002410">
    <property type="entry name" value="Peptidase_S33"/>
</dbReference>
<dbReference type="GO" id="GO:0006508">
    <property type="term" value="P:proteolysis"/>
    <property type="evidence" value="ECO:0007669"/>
    <property type="project" value="InterPro"/>
</dbReference>
<proteinExistence type="inferred from homology"/>
<evidence type="ECO:0000313" key="4">
    <source>
        <dbReference type="EMBL" id="KAF7439908.1"/>
    </source>
</evidence>